<gene>
    <name evidence="2" type="ORF">B0H15DRAFT_157557</name>
</gene>
<evidence type="ECO:0000313" key="2">
    <source>
        <dbReference type="EMBL" id="KAJ7093395.1"/>
    </source>
</evidence>
<sequence length="251" mass="27268">MAPSIYWAPDPSVGVLAHLALSSQSYQFMLAREAEEITASIIAQAEYIQATEKALLAQAMAELHWDLRKGTKVLTPEWTASPRRTASPGSSNRSLTSGFQAHDTPRPSRPEQGGQWTSSVPVASAGDRSSQQLHSNKRASSEQPAPLAWDGNNTQVLDPKKTLGPICTECRFFKCPNATGSYDECPFKKVYEVPDRYDPTIRASGSSGGDGVEPFPRRTIDGSNIENSQCRLYTLGLKSLTPDGEVPVQSV</sequence>
<dbReference type="AlphaFoldDB" id="A0AAD6U816"/>
<keyword evidence="3" id="KW-1185">Reference proteome</keyword>
<comment type="caution">
    <text evidence="2">The sequence shown here is derived from an EMBL/GenBank/DDBJ whole genome shotgun (WGS) entry which is preliminary data.</text>
</comment>
<protein>
    <submittedName>
        <fullName evidence="2">Uncharacterized protein</fullName>
    </submittedName>
</protein>
<accession>A0AAD6U816</accession>
<reference evidence="2" key="1">
    <citation type="submission" date="2023-03" db="EMBL/GenBank/DDBJ databases">
        <title>Massive genome expansion in bonnet fungi (Mycena s.s.) driven by repeated elements and novel gene families across ecological guilds.</title>
        <authorList>
            <consortium name="Lawrence Berkeley National Laboratory"/>
            <person name="Harder C.B."/>
            <person name="Miyauchi S."/>
            <person name="Viragh M."/>
            <person name="Kuo A."/>
            <person name="Thoen E."/>
            <person name="Andreopoulos B."/>
            <person name="Lu D."/>
            <person name="Skrede I."/>
            <person name="Drula E."/>
            <person name="Henrissat B."/>
            <person name="Morin E."/>
            <person name="Kohler A."/>
            <person name="Barry K."/>
            <person name="LaButti K."/>
            <person name="Morin E."/>
            <person name="Salamov A."/>
            <person name="Lipzen A."/>
            <person name="Mereny Z."/>
            <person name="Hegedus B."/>
            <person name="Baldrian P."/>
            <person name="Stursova M."/>
            <person name="Weitz H."/>
            <person name="Taylor A."/>
            <person name="Grigoriev I.V."/>
            <person name="Nagy L.G."/>
            <person name="Martin F."/>
            <person name="Kauserud H."/>
        </authorList>
    </citation>
    <scope>NUCLEOTIDE SEQUENCE</scope>
    <source>
        <strain evidence="2">CBHHK173m</strain>
    </source>
</reference>
<dbReference type="Proteomes" id="UP001222325">
    <property type="component" value="Unassembled WGS sequence"/>
</dbReference>
<feature type="region of interest" description="Disordered" evidence="1">
    <location>
        <begin position="201"/>
        <end position="221"/>
    </location>
</feature>
<name>A0AAD6U816_9AGAR</name>
<organism evidence="2 3">
    <name type="scientific">Mycena belliarum</name>
    <dbReference type="NCBI Taxonomy" id="1033014"/>
    <lineage>
        <taxon>Eukaryota</taxon>
        <taxon>Fungi</taxon>
        <taxon>Dikarya</taxon>
        <taxon>Basidiomycota</taxon>
        <taxon>Agaricomycotina</taxon>
        <taxon>Agaricomycetes</taxon>
        <taxon>Agaricomycetidae</taxon>
        <taxon>Agaricales</taxon>
        <taxon>Marasmiineae</taxon>
        <taxon>Mycenaceae</taxon>
        <taxon>Mycena</taxon>
    </lineage>
</organism>
<dbReference type="EMBL" id="JARJCN010000016">
    <property type="protein sequence ID" value="KAJ7093395.1"/>
    <property type="molecule type" value="Genomic_DNA"/>
</dbReference>
<evidence type="ECO:0000313" key="3">
    <source>
        <dbReference type="Proteomes" id="UP001222325"/>
    </source>
</evidence>
<evidence type="ECO:0000256" key="1">
    <source>
        <dbReference type="SAM" id="MobiDB-lite"/>
    </source>
</evidence>
<feature type="compositionally biased region" description="Polar residues" evidence="1">
    <location>
        <begin position="82"/>
        <end position="99"/>
    </location>
</feature>
<proteinExistence type="predicted"/>
<feature type="region of interest" description="Disordered" evidence="1">
    <location>
        <begin position="76"/>
        <end position="153"/>
    </location>
</feature>
<feature type="compositionally biased region" description="Polar residues" evidence="1">
    <location>
        <begin position="114"/>
        <end position="134"/>
    </location>
</feature>